<dbReference type="PIRSF" id="PIRSF005859">
    <property type="entry name" value="PBR"/>
    <property type="match status" value="1"/>
</dbReference>
<sequence length="156" mass="17502">MPMMRQAFKSLTVALAVPLSLTMIIIFTFGSGPKYRALQKPFWFPRLWLIHVASLGSSFLMGMSAWLVWAEGGFHRQPDALPLYIAQVSLSLIWDPLVLKIGASHVGLLFCVVHFGTLVACYQKFRPVNPIAGAFVKPCLVWVAFLTFVNFKLIFI</sequence>
<protein>
    <recommendedName>
        <fullName evidence="9">Peripheral-type benzodiazepine receptor</fullName>
    </recommendedName>
</protein>
<comment type="subcellular location">
    <subcellularLocation>
        <location evidence="1">Membrane</location>
        <topology evidence="1">Multi-pass membrane protein</topology>
    </subcellularLocation>
</comment>
<dbReference type="Proteomes" id="UP000306102">
    <property type="component" value="Unassembled WGS sequence"/>
</dbReference>
<dbReference type="FunFam" id="1.20.1260.100:FF:000001">
    <property type="entry name" value="translocator protein 2"/>
    <property type="match status" value="1"/>
</dbReference>
<proteinExistence type="inferred from homology"/>
<feature type="transmembrane region" description="Helical" evidence="6">
    <location>
        <begin position="105"/>
        <end position="122"/>
    </location>
</feature>
<feature type="transmembrane region" description="Helical" evidence="6">
    <location>
        <begin position="46"/>
        <end position="69"/>
    </location>
</feature>
<dbReference type="Gene3D" id="1.20.1260.100">
    <property type="entry name" value="TspO/MBR protein"/>
    <property type="match status" value="1"/>
</dbReference>
<gene>
    <name evidence="7" type="ORF">TEA_028998</name>
</gene>
<keyword evidence="4 6" id="KW-1133">Transmembrane helix</keyword>
<evidence type="ECO:0000256" key="4">
    <source>
        <dbReference type="ARBA" id="ARBA00022989"/>
    </source>
</evidence>
<comment type="similarity">
    <text evidence="2">Belongs to the TspO/BZRP family.</text>
</comment>
<organism evidence="7 8">
    <name type="scientific">Camellia sinensis var. sinensis</name>
    <name type="common">China tea</name>
    <dbReference type="NCBI Taxonomy" id="542762"/>
    <lineage>
        <taxon>Eukaryota</taxon>
        <taxon>Viridiplantae</taxon>
        <taxon>Streptophyta</taxon>
        <taxon>Embryophyta</taxon>
        <taxon>Tracheophyta</taxon>
        <taxon>Spermatophyta</taxon>
        <taxon>Magnoliopsida</taxon>
        <taxon>eudicotyledons</taxon>
        <taxon>Gunneridae</taxon>
        <taxon>Pentapetalae</taxon>
        <taxon>asterids</taxon>
        <taxon>Ericales</taxon>
        <taxon>Theaceae</taxon>
        <taxon>Camellia</taxon>
    </lineage>
</organism>
<evidence type="ECO:0000256" key="1">
    <source>
        <dbReference type="ARBA" id="ARBA00004141"/>
    </source>
</evidence>
<comment type="caution">
    <text evidence="7">The sequence shown here is derived from an EMBL/GenBank/DDBJ whole genome shotgun (WGS) entry which is preliminary data.</text>
</comment>
<dbReference type="InterPro" id="IPR038330">
    <property type="entry name" value="TspO/MBR-related_sf"/>
</dbReference>
<reference evidence="7 8" key="1">
    <citation type="journal article" date="2018" name="Proc. Natl. Acad. Sci. U.S.A.">
        <title>Draft genome sequence of Camellia sinensis var. sinensis provides insights into the evolution of the tea genome and tea quality.</title>
        <authorList>
            <person name="Wei C."/>
            <person name="Yang H."/>
            <person name="Wang S."/>
            <person name="Zhao J."/>
            <person name="Liu C."/>
            <person name="Gao L."/>
            <person name="Xia E."/>
            <person name="Lu Y."/>
            <person name="Tai Y."/>
            <person name="She G."/>
            <person name="Sun J."/>
            <person name="Cao H."/>
            <person name="Tong W."/>
            <person name="Gao Q."/>
            <person name="Li Y."/>
            <person name="Deng W."/>
            <person name="Jiang X."/>
            <person name="Wang W."/>
            <person name="Chen Q."/>
            <person name="Zhang S."/>
            <person name="Li H."/>
            <person name="Wu J."/>
            <person name="Wang P."/>
            <person name="Li P."/>
            <person name="Shi C."/>
            <person name="Zheng F."/>
            <person name="Jian J."/>
            <person name="Huang B."/>
            <person name="Shan D."/>
            <person name="Shi M."/>
            <person name="Fang C."/>
            <person name="Yue Y."/>
            <person name="Li F."/>
            <person name="Li D."/>
            <person name="Wei S."/>
            <person name="Han B."/>
            <person name="Jiang C."/>
            <person name="Yin Y."/>
            <person name="Xia T."/>
            <person name="Zhang Z."/>
            <person name="Bennetzen J.L."/>
            <person name="Zhao S."/>
            <person name="Wan X."/>
        </authorList>
    </citation>
    <scope>NUCLEOTIDE SEQUENCE [LARGE SCALE GENOMIC DNA]</scope>
    <source>
        <strain evidence="8">cv. Shuchazao</strain>
        <tissue evidence="7">Leaf</tissue>
    </source>
</reference>
<dbReference type="Pfam" id="PF03073">
    <property type="entry name" value="TspO_MBR"/>
    <property type="match status" value="1"/>
</dbReference>
<dbReference type="PANTHER" id="PTHR10057">
    <property type="entry name" value="PERIPHERAL-TYPE BENZODIAZEPINE RECEPTOR"/>
    <property type="match status" value="1"/>
</dbReference>
<dbReference type="PANTHER" id="PTHR10057:SF6">
    <property type="entry name" value="TRANSLOCATOR PROTEIN HOMOLOG"/>
    <property type="match status" value="1"/>
</dbReference>
<accession>A0A4S4E9G0</accession>
<keyword evidence="3 6" id="KW-0812">Transmembrane</keyword>
<dbReference type="CDD" id="cd15904">
    <property type="entry name" value="TSPO_MBR"/>
    <property type="match status" value="1"/>
</dbReference>
<name>A0A4S4E9G0_CAMSN</name>
<evidence type="ECO:0000256" key="2">
    <source>
        <dbReference type="ARBA" id="ARBA00007524"/>
    </source>
</evidence>
<evidence type="ECO:0000313" key="8">
    <source>
        <dbReference type="Proteomes" id="UP000306102"/>
    </source>
</evidence>
<dbReference type="GO" id="GO:0016020">
    <property type="term" value="C:membrane"/>
    <property type="evidence" value="ECO:0007669"/>
    <property type="project" value="UniProtKB-SubCell"/>
</dbReference>
<feature type="transmembrane region" description="Helical" evidence="6">
    <location>
        <begin position="134"/>
        <end position="155"/>
    </location>
</feature>
<evidence type="ECO:0008006" key="9">
    <source>
        <dbReference type="Google" id="ProtNLM"/>
    </source>
</evidence>
<keyword evidence="5 6" id="KW-0472">Membrane</keyword>
<dbReference type="EMBL" id="SDRB02006355">
    <property type="protein sequence ID" value="THG12779.1"/>
    <property type="molecule type" value="Genomic_DNA"/>
</dbReference>
<dbReference type="InterPro" id="IPR004307">
    <property type="entry name" value="TspO_MBR"/>
</dbReference>
<evidence type="ECO:0000256" key="6">
    <source>
        <dbReference type="SAM" id="Phobius"/>
    </source>
</evidence>
<evidence type="ECO:0000256" key="5">
    <source>
        <dbReference type="ARBA" id="ARBA00023136"/>
    </source>
</evidence>
<evidence type="ECO:0000256" key="3">
    <source>
        <dbReference type="ARBA" id="ARBA00022692"/>
    </source>
</evidence>
<evidence type="ECO:0000313" key="7">
    <source>
        <dbReference type="EMBL" id="THG12779.1"/>
    </source>
</evidence>
<keyword evidence="8" id="KW-1185">Reference proteome</keyword>
<dbReference type="AlphaFoldDB" id="A0A4S4E9G0"/>